<dbReference type="WBParaSite" id="nRc.2.0.1.t10018-RA">
    <property type="protein sequence ID" value="nRc.2.0.1.t10018-RA"/>
    <property type="gene ID" value="nRc.2.0.1.g10018"/>
</dbReference>
<evidence type="ECO:0000313" key="1">
    <source>
        <dbReference type="Proteomes" id="UP000887565"/>
    </source>
</evidence>
<name>A0A915I8D7_ROMCU</name>
<proteinExistence type="predicted"/>
<dbReference type="Proteomes" id="UP000887565">
    <property type="component" value="Unplaced"/>
</dbReference>
<dbReference type="AlphaFoldDB" id="A0A915I8D7"/>
<organism evidence="1 2">
    <name type="scientific">Romanomermis culicivorax</name>
    <name type="common">Nematode worm</name>
    <dbReference type="NCBI Taxonomy" id="13658"/>
    <lineage>
        <taxon>Eukaryota</taxon>
        <taxon>Metazoa</taxon>
        <taxon>Ecdysozoa</taxon>
        <taxon>Nematoda</taxon>
        <taxon>Enoplea</taxon>
        <taxon>Dorylaimia</taxon>
        <taxon>Mermithida</taxon>
        <taxon>Mermithoidea</taxon>
        <taxon>Mermithidae</taxon>
        <taxon>Romanomermis</taxon>
    </lineage>
</organism>
<sequence>MKKSRRAKKSIAYLKFVYKKMERRCIGSKILKILGPGPSPKFQEYRIWVQQSSRVWYLRKWEKVCGTANKVNGNIFAKKYPLLEELSYSEYVQATLKRMSWKTGECLGYCLQLVATLPPCHPNPKTH</sequence>
<keyword evidence="1" id="KW-1185">Reference proteome</keyword>
<reference evidence="2" key="1">
    <citation type="submission" date="2022-11" db="UniProtKB">
        <authorList>
            <consortium name="WormBaseParasite"/>
        </authorList>
    </citation>
    <scope>IDENTIFICATION</scope>
</reference>
<accession>A0A915I8D7</accession>
<evidence type="ECO:0000313" key="2">
    <source>
        <dbReference type="WBParaSite" id="nRc.2.0.1.t10018-RA"/>
    </source>
</evidence>
<protein>
    <submittedName>
        <fullName evidence="2">Uncharacterized protein</fullName>
    </submittedName>
</protein>